<evidence type="ECO:0000313" key="2">
    <source>
        <dbReference type="Proteomes" id="UP000814033"/>
    </source>
</evidence>
<proteinExistence type="predicted"/>
<gene>
    <name evidence="1" type="ORF">FA95DRAFT_1402970</name>
</gene>
<reference evidence="1" key="1">
    <citation type="submission" date="2021-02" db="EMBL/GenBank/DDBJ databases">
        <authorList>
            <consortium name="DOE Joint Genome Institute"/>
            <person name="Ahrendt S."/>
            <person name="Looney B.P."/>
            <person name="Miyauchi S."/>
            <person name="Morin E."/>
            <person name="Drula E."/>
            <person name="Courty P.E."/>
            <person name="Chicoki N."/>
            <person name="Fauchery L."/>
            <person name="Kohler A."/>
            <person name="Kuo A."/>
            <person name="Labutti K."/>
            <person name="Pangilinan J."/>
            <person name="Lipzen A."/>
            <person name="Riley R."/>
            <person name="Andreopoulos W."/>
            <person name="He G."/>
            <person name="Johnson J."/>
            <person name="Barry K.W."/>
            <person name="Grigoriev I.V."/>
            <person name="Nagy L."/>
            <person name="Hibbett D."/>
            <person name="Henrissat B."/>
            <person name="Matheny P.B."/>
            <person name="Labbe J."/>
            <person name="Martin F."/>
        </authorList>
    </citation>
    <scope>NUCLEOTIDE SEQUENCE</scope>
    <source>
        <strain evidence="1">FP105234-sp</strain>
    </source>
</reference>
<comment type="caution">
    <text evidence="1">The sequence shown here is derived from an EMBL/GenBank/DDBJ whole genome shotgun (WGS) entry which is preliminary data.</text>
</comment>
<organism evidence="1 2">
    <name type="scientific">Auriscalpium vulgare</name>
    <dbReference type="NCBI Taxonomy" id="40419"/>
    <lineage>
        <taxon>Eukaryota</taxon>
        <taxon>Fungi</taxon>
        <taxon>Dikarya</taxon>
        <taxon>Basidiomycota</taxon>
        <taxon>Agaricomycotina</taxon>
        <taxon>Agaricomycetes</taxon>
        <taxon>Russulales</taxon>
        <taxon>Auriscalpiaceae</taxon>
        <taxon>Auriscalpium</taxon>
    </lineage>
</organism>
<reference evidence="1" key="2">
    <citation type="journal article" date="2022" name="New Phytol.">
        <title>Evolutionary transition to the ectomycorrhizal habit in the genomes of a hyperdiverse lineage of mushroom-forming fungi.</title>
        <authorList>
            <person name="Looney B."/>
            <person name="Miyauchi S."/>
            <person name="Morin E."/>
            <person name="Drula E."/>
            <person name="Courty P.E."/>
            <person name="Kohler A."/>
            <person name="Kuo A."/>
            <person name="LaButti K."/>
            <person name="Pangilinan J."/>
            <person name="Lipzen A."/>
            <person name="Riley R."/>
            <person name="Andreopoulos W."/>
            <person name="He G."/>
            <person name="Johnson J."/>
            <person name="Nolan M."/>
            <person name="Tritt A."/>
            <person name="Barry K.W."/>
            <person name="Grigoriev I.V."/>
            <person name="Nagy L.G."/>
            <person name="Hibbett D."/>
            <person name="Henrissat B."/>
            <person name="Matheny P.B."/>
            <person name="Labbe J."/>
            <person name="Martin F.M."/>
        </authorList>
    </citation>
    <scope>NUCLEOTIDE SEQUENCE</scope>
    <source>
        <strain evidence="1">FP105234-sp</strain>
    </source>
</reference>
<name>A0ACB8RQI7_9AGAM</name>
<keyword evidence="2" id="KW-1185">Reference proteome</keyword>
<accession>A0ACB8RQI7</accession>
<evidence type="ECO:0000313" key="1">
    <source>
        <dbReference type="EMBL" id="KAI0046295.1"/>
    </source>
</evidence>
<dbReference type="Proteomes" id="UP000814033">
    <property type="component" value="Unassembled WGS sequence"/>
</dbReference>
<sequence length="351" mass="38680">MLIAVSSVRDLELKLSAWETEDEGADEWRVRCASARARCSIEYDKPEYDTTIPKDNFCGHVWALLRSLGCSGGFPTNHDVPTIPVLQYSEESATMQKDMRDLLRVRPSKVMEAARSGSVIAMQALCYDPHGLPDHYKPEAVTILCAFIRKTPMPIGTGGAGRLIQRCFFGLQSLFTVPYLLHIPDVMDTWPIIIKWFHHFTQQLADGQGYSDNQSTLQSNMLIVHLLAQDSEIYSRILAIPDTINVVTAMWMATDVNVVPAYPGAALAFAQLLNHAPTPVIRLLTSVDVDVNNVATHVVFPLSVALTAHPIPDDIIFRGYIMLLHELAKPGPAEPLVPALLACAPCALLLA</sequence>
<protein>
    <submittedName>
        <fullName evidence="1">Uncharacterized protein</fullName>
    </submittedName>
</protein>
<dbReference type="EMBL" id="MU275929">
    <property type="protein sequence ID" value="KAI0046295.1"/>
    <property type="molecule type" value="Genomic_DNA"/>
</dbReference>